<gene>
    <name evidence="1" type="ORF">KOI35_04010</name>
</gene>
<comment type="caution">
    <text evidence="1">The sequence shown here is derived from an EMBL/GenBank/DDBJ whole genome shotgun (WGS) entry which is preliminary data.</text>
</comment>
<evidence type="ECO:0000313" key="2">
    <source>
        <dbReference type="Proteomes" id="UP001519654"/>
    </source>
</evidence>
<protein>
    <recommendedName>
        <fullName evidence="3">SMI1/KNR4 family protein</fullName>
    </recommendedName>
</protein>
<organism evidence="1 2">
    <name type="scientific">Paractinoplanes bogorensis</name>
    <dbReference type="NCBI Taxonomy" id="1610840"/>
    <lineage>
        <taxon>Bacteria</taxon>
        <taxon>Bacillati</taxon>
        <taxon>Actinomycetota</taxon>
        <taxon>Actinomycetes</taxon>
        <taxon>Micromonosporales</taxon>
        <taxon>Micromonosporaceae</taxon>
        <taxon>Paractinoplanes</taxon>
    </lineage>
</organism>
<accession>A0ABS5YH11</accession>
<reference evidence="1 2" key="1">
    <citation type="submission" date="2021-06" db="EMBL/GenBank/DDBJ databases">
        <title>Actinoplanes lichenicola sp. nov., and Actinoplanes ovalisporus sp. nov., isolated from lichen in Thailand.</title>
        <authorList>
            <person name="Saeng-In P."/>
            <person name="Kanchanasin P."/>
            <person name="Yuki M."/>
            <person name="Kudo T."/>
            <person name="Ohkuma M."/>
            <person name="Phongsopitanun W."/>
            <person name="Tanasupawat S."/>
        </authorList>
    </citation>
    <scope>NUCLEOTIDE SEQUENCE [LARGE SCALE GENOMIC DNA]</scope>
    <source>
        <strain evidence="1 2">NBRC 110975</strain>
    </source>
</reference>
<name>A0ABS5YH11_9ACTN</name>
<dbReference type="Proteomes" id="UP001519654">
    <property type="component" value="Unassembled WGS sequence"/>
</dbReference>
<evidence type="ECO:0000313" key="1">
    <source>
        <dbReference type="EMBL" id="MBU2662663.1"/>
    </source>
</evidence>
<sequence length="176" mass="19601">MTAAELLAASGRFSLTPGLTDAELSAIEREFEFTFADDHRAFLAAVVPTGRGWPDWRSPDRSVLRERLAWPVEGVLFDVETNNFWYEGWGPRPPVVAQAVAAARFSLMTVPRLVPVYSHRFLPAATNGHPVLSVYQTDIIFYGNDLTDWLNREFGLGTAASGDPRAFAPFWRDLTG</sequence>
<dbReference type="RefSeq" id="WP_215784587.1">
    <property type="nucleotide sequence ID" value="NZ_JAHKKG010000001.1"/>
</dbReference>
<dbReference type="PANTHER" id="PTHR32011:SF2">
    <property type="entry name" value="OS08G0472400 PROTEIN"/>
    <property type="match status" value="1"/>
</dbReference>
<proteinExistence type="predicted"/>
<dbReference type="EMBL" id="JAHKKG010000001">
    <property type="protein sequence ID" value="MBU2662663.1"/>
    <property type="molecule type" value="Genomic_DNA"/>
</dbReference>
<dbReference type="PANTHER" id="PTHR32011">
    <property type="entry name" value="OS08G0472400 PROTEIN"/>
    <property type="match status" value="1"/>
</dbReference>
<keyword evidence="2" id="KW-1185">Reference proteome</keyword>
<evidence type="ECO:0008006" key="3">
    <source>
        <dbReference type="Google" id="ProtNLM"/>
    </source>
</evidence>